<organism evidence="3 4">
    <name type="scientific">Jatrophihabitans lederbergiae</name>
    <dbReference type="NCBI Taxonomy" id="3075547"/>
    <lineage>
        <taxon>Bacteria</taxon>
        <taxon>Bacillati</taxon>
        <taxon>Actinomycetota</taxon>
        <taxon>Actinomycetes</taxon>
        <taxon>Jatrophihabitantales</taxon>
        <taxon>Jatrophihabitantaceae</taxon>
        <taxon>Jatrophihabitans</taxon>
    </lineage>
</organism>
<evidence type="ECO:0000256" key="1">
    <source>
        <dbReference type="SAM" id="Phobius"/>
    </source>
</evidence>
<gene>
    <name evidence="3" type="ORF">RM423_00055</name>
</gene>
<feature type="domain" description="Low molecular weight protein antigen 6 PH" evidence="2">
    <location>
        <begin position="72"/>
        <end position="124"/>
    </location>
</feature>
<name>A0ABU2J575_9ACTN</name>
<accession>A0ABU2J575</accession>
<dbReference type="InterPro" id="IPR019692">
    <property type="entry name" value="CFP-6_PH"/>
</dbReference>
<feature type="transmembrane region" description="Helical" evidence="1">
    <location>
        <begin position="55"/>
        <end position="75"/>
    </location>
</feature>
<dbReference type="EMBL" id="JAVREH010000001">
    <property type="protein sequence ID" value="MDT0259779.1"/>
    <property type="molecule type" value="Genomic_DNA"/>
</dbReference>
<keyword evidence="4" id="KW-1185">Reference proteome</keyword>
<keyword evidence="1" id="KW-1133">Transmembrane helix</keyword>
<evidence type="ECO:0000313" key="4">
    <source>
        <dbReference type="Proteomes" id="UP001183176"/>
    </source>
</evidence>
<proteinExistence type="predicted"/>
<dbReference type="RefSeq" id="WP_311420939.1">
    <property type="nucleotide sequence ID" value="NZ_JAVREH010000001.1"/>
</dbReference>
<feature type="transmembrane region" description="Helical" evidence="1">
    <location>
        <begin position="25"/>
        <end position="43"/>
    </location>
</feature>
<evidence type="ECO:0000313" key="3">
    <source>
        <dbReference type="EMBL" id="MDT0259779.1"/>
    </source>
</evidence>
<dbReference type="Proteomes" id="UP001183176">
    <property type="component" value="Unassembled WGS sequence"/>
</dbReference>
<sequence>MADREAVTPTSQVSADVLSWRVPPYQAALLILFVSAVAALNIYGSPSAPVRTVTLAFGAVALGLAVVALRMYLVVDDDGIAVRHVLRQNWLPWSGVARVAVVSEVRGAATVRLTRPDGTYVDVPPSLLQPSKPTSKPRALARLNAISNQIEARRNRPG</sequence>
<comment type="caution">
    <text evidence="3">The sequence shown here is derived from an EMBL/GenBank/DDBJ whole genome shotgun (WGS) entry which is preliminary data.</text>
</comment>
<keyword evidence="1" id="KW-0812">Transmembrane</keyword>
<evidence type="ECO:0000259" key="2">
    <source>
        <dbReference type="Pfam" id="PF10756"/>
    </source>
</evidence>
<dbReference type="Pfam" id="PF10756">
    <property type="entry name" value="bPH_6"/>
    <property type="match status" value="1"/>
</dbReference>
<keyword evidence="1" id="KW-0472">Membrane</keyword>
<reference evidence="4" key="1">
    <citation type="submission" date="2023-07" db="EMBL/GenBank/DDBJ databases">
        <title>30 novel species of actinomycetes from the DSMZ collection.</title>
        <authorList>
            <person name="Nouioui I."/>
        </authorList>
    </citation>
    <scope>NUCLEOTIDE SEQUENCE [LARGE SCALE GENOMIC DNA]</scope>
    <source>
        <strain evidence="4">DSM 44399</strain>
    </source>
</reference>
<protein>
    <submittedName>
        <fullName evidence="3">PH domain-containing protein</fullName>
    </submittedName>
</protein>